<accession>A0ABR3FE92</accession>
<feature type="compositionally biased region" description="Low complexity" evidence="1">
    <location>
        <begin position="114"/>
        <end position="141"/>
    </location>
</feature>
<keyword evidence="2" id="KW-0812">Transmembrane</keyword>
<keyword evidence="2" id="KW-1133">Transmembrane helix</keyword>
<protein>
    <recommendedName>
        <fullName evidence="5">Extracellular membrane protein CFEM domain-containing protein</fullName>
    </recommendedName>
</protein>
<evidence type="ECO:0000256" key="1">
    <source>
        <dbReference type="SAM" id="MobiDB-lite"/>
    </source>
</evidence>
<organism evidence="3 4">
    <name type="scientific">Marasmius crinis-equi</name>
    <dbReference type="NCBI Taxonomy" id="585013"/>
    <lineage>
        <taxon>Eukaryota</taxon>
        <taxon>Fungi</taxon>
        <taxon>Dikarya</taxon>
        <taxon>Basidiomycota</taxon>
        <taxon>Agaricomycotina</taxon>
        <taxon>Agaricomycetes</taxon>
        <taxon>Agaricomycetidae</taxon>
        <taxon>Agaricales</taxon>
        <taxon>Marasmiineae</taxon>
        <taxon>Marasmiaceae</taxon>
        <taxon>Marasmius</taxon>
    </lineage>
</organism>
<reference evidence="3 4" key="1">
    <citation type="submission" date="2024-02" db="EMBL/GenBank/DDBJ databases">
        <title>A draft genome for the cacao thread blight pathogen Marasmius crinis-equi.</title>
        <authorList>
            <person name="Cohen S.P."/>
            <person name="Baruah I.K."/>
            <person name="Amoako-Attah I."/>
            <person name="Bukari Y."/>
            <person name="Meinhardt L.W."/>
            <person name="Bailey B.A."/>
        </authorList>
    </citation>
    <scope>NUCLEOTIDE SEQUENCE [LARGE SCALE GENOMIC DNA]</scope>
    <source>
        <strain evidence="3 4">GH-76</strain>
    </source>
</reference>
<proteinExistence type="predicted"/>
<comment type="caution">
    <text evidence="3">The sequence shown here is derived from an EMBL/GenBank/DDBJ whole genome shotgun (WGS) entry which is preliminary data.</text>
</comment>
<evidence type="ECO:0000313" key="3">
    <source>
        <dbReference type="EMBL" id="KAL0573644.1"/>
    </source>
</evidence>
<feature type="transmembrane region" description="Helical" evidence="2">
    <location>
        <begin position="152"/>
        <end position="172"/>
    </location>
</feature>
<evidence type="ECO:0008006" key="5">
    <source>
        <dbReference type="Google" id="ProtNLM"/>
    </source>
</evidence>
<name>A0ABR3FE92_9AGAR</name>
<feature type="region of interest" description="Disordered" evidence="1">
    <location>
        <begin position="109"/>
        <end position="147"/>
    </location>
</feature>
<keyword evidence="2" id="KW-0472">Membrane</keyword>
<evidence type="ECO:0000313" key="4">
    <source>
        <dbReference type="Proteomes" id="UP001465976"/>
    </source>
</evidence>
<dbReference type="Proteomes" id="UP001465976">
    <property type="component" value="Unassembled WGS sequence"/>
</dbReference>
<keyword evidence="4" id="KW-1185">Reference proteome</keyword>
<dbReference type="EMBL" id="JBAHYK010000480">
    <property type="protein sequence ID" value="KAL0573644.1"/>
    <property type="molecule type" value="Genomic_DNA"/>
</dbReference>
<sequence length="173" mass="17617">MNWVEPISVRQTIPEKPTIPSSCSQTCLTNAPLNCTVSPDCSCTDQYVDGLGTCLDCAVKQDNSQLGKAQAFIDSGCFSGLPLLFKLRELWIGLINSCNGLGKSVKSRKITGDSSSGGSNNGSGSSNSSGTAEGSNPTNTGSSGGGNGAASLHPGTMVLSVLGVIAGFLAFVY</sequence>
<evidence type="ECO:0000256" key="2">
    <source>
        <dbReference type="SAM" id="Phobius"/>
    </source>
</evidence>
<gene>
    <name evidence="3" type="ORF">V5O48_008316</name>
</gene>